<dbReference type="AlphaFoldDB" id="A0AAV9FAL7"/>
<feature type="region of interest" description="Disordered" evidence="1">
    <location>
        <begin position="1"/>
        <end position="61"/>
    </location>
</feature>
<name>A0AAV9FAL7_ACOCL</name>
<keyword evidence="3" id="KW-1185">Reference proteome</keyword>
<comment type="caution">
    <text evidence="2">The sequence shown here is derived from an EMBL/GenBank/DDBJ whole genome shotgun (WGS) entry which is preliminary data.</text>
</comment>
<evidence type="ECO:0000313" key="2">
    <source>
        <dbReference type="EMBL" id="KAK1322531.1"/>
    </source>
</evidence>
<reference evidence="2" key="1">
    <citation type="journal article" date="2023" name="Nat. Commun.">
        <title>Diploid and tetraploid genomes of Acorus and the evolution of monocots.</title>
        <authorList>
            <person name="Ma L."/>
            <person name="Liu K.W."/>
            <person name="Li Z."/>
            <person name="Hsiao Y.Y."/>
            <person name="Qi Y."/>
            <person name="Fu T."/>
            <person name="Tang G.D."/>
            <person name="Zhang D."/>
            <person name="Sun W.H."/>
            <person name="Liu D.K."/>
            <person name="Li Y."/>
            <person name="Chen G.Z."/>
            <person name="Liu X.D."/>
            <person name="Liao X.Y."/>
            <person name="Jiang Y.T."/>
            <person name="Yu X."/>
            <person name="Hao Y."/>
            <person name="Huang J."/>
            <person name="Zhao X.W."/>
            <person name="Ke S."/>
            <person name="Chen Y.Y."/>
            <person name="Wu W.L."/>
            <person name="Hsu J.L."/>
            <person name="Lin Y.F."/>
            <person name="Huang M.D."/>
            <person name="Li C.Y."/>
            <person name="Huang L."/>
            <person name="Wang Z.W."/>
            <person name="Zhao X."/>
            <person name="Zhong W.Y."/>
            <person name="Peng D.H."/>
            <person name="Ahmad S."/>
            <person name="Lan S."/>
            <person name="Zhang J.S."/>
            <person name="Tsai W.C."/>
            <person name="Van de Peer Y."/>
            <person name="Liu Z.J."/>
        </authorList>
    </citation>
    <scope>NUCLEOTIDE SEQUENCE</scope>
    <source>
        <strain evidence="2">CP</strain>
    </source>
</reference>
<accession>A0AAV9FAL7</accession>
<evidence type="ECO:0000313" key="3">
    <source>
        <dbReference type="Proteomes" id="UP001180020"/>
    </source>
</evidence>
<sequence>MCLKLFWSKKSSRDGGRDFSPEKNKVPDKPLSVNRDDIEKETSTNYPYYETPPKSDYAPSPSRRRVLLLPSKRSHTQNHHLHLFQRRLTTRQKAAVATSMGNPNLKAPHMIRSVNQQLL</sequence>
<dbReference type="EMBL" id="JAUJYO010000003">
    <property type="protein sequence ID" value="KAK1322531.1"/>
    <property type="molecule type" value="Genomic_DNA"/>
</dbReference>
<dbReference type="Proteomes" id="UP001180020">
    <property type="component" value="Unassembled WGS sequence"/>
</dbReference>
<organism evidence="2 3">
    <name type="scientific">Acorus calamus</name>
    <name type="common">Sweet flag</name>
    <dbReference type="NCBI Taxonomy" id="4465"/>
    <lineage>
        <taxon>Eukaryota</taxon>
        <taxon>Viridiplantae</taxon>
        <taxon>Streptophyta</taxon>
        <taxon>Embryophyta</taxon>
        <taxon>Tracheophyta</taxon>
        <taxon>Spermatophyta</taxon>
        <taxon>Magnoliopsida</taxon>
        <taxon>Liliopsida</taxon>
        <taxon>Acoraceae</taxon>
        <taxon>Acorus</taxon>
    </lineage>
</organism>
<feature type="compositionally biased region" description="Basic and acidic residues" evidence="1">
    <location>
        <begin position="11"/>
        <end position="42"/>
    </location>
</feature>
<protein>
    <submittedName>
        <fullName evidence="2">Uncharacterized protein</fullName>
    </submittedName>
</protein>
<proteinExistence type="predicted"/>
<evidence type="ECO:0000256" key="1">
    <source>
        <dbReference type="SAM" id="MobiDB-lite"/>
    </source>
</evidence>
<gene>
    <name evidence="2" type="ORF">QJS10_CPA03g00584</name>
</gene>
<reference evidence="2" key="2">
    <citation type="submission" date="2023-06" db="EMBL/GenBank/DDBJ databases">
        <authorList>
            <person name="Ma L."/>
            <person name="Liu K.-W."/>
            <person name="Li Z."/>
            <person name="Hsiao Y.-Y."/>
            <person name="Qi Y."/>
            <person name="Fu T."/>
            <person name="Tang G."/>
            <person name="Zhang D."/>
            <person name="Sun W.-H."/>
            <person name="Liu D.-K."/>
            <person name="Li Y."/>
            <person name="Chen G.-Z."/>
            <person name="Liu X.-D."/>
            <person name="Liao X.-Y."/>
            <person name="Jiang Y.-T."/>
            <person name="Yu X."/>
            <person name="Hao Y."/>
            <person name="Huang J."/>
            <person name="Zhao X.-W."/>
            <person name="Ke S."/>
            <person name="Chen Y.-Y."/>
            <person name="Wu W.-L."/>
            <person name="Hsu J.-L."/>
            <person name="Lin Y.-F."/>
            <person name="Huang M.-D."/>
            <person name="Li C.-Y."/>
            <person name="Huang L."/>
            <person name="Wang Z.-W."/>
            <person name="Zhao X."/>
            <person name="Zhong W.-Y."/>
            <person name="Peng D.-H."/>
            <person name="Ahmad S."/>
            <person name="Lan S."/>
            <person name="Zhang J.-S."/>
            <person name="Tsai W.-C."/>
            <person name="Van De Peer Y."/>
            <person name="Liu Z.-J."/>
        </authorList>
    </citation>
    <scope>NUCLEOTIDE SEQUENCE</scope>
    <source>
        <strain evidence="2">CP</strain>
        <tissue evidence="2">Leaves</tissue>
    </source>
</reference>